<dbReference type="SUPFAM" id="SSF81301">
    <property type="entry name" value="Nucleotidyltransferase"/>
    <property type="match status" value="1"/>
</dbReference>
<dbReference type="Proteomes" id="UP000831768">
    <property type="component" value="Chromosome"/>
</dbReference>
<dbReference type="RefSeq" id="WP_247992697.1">
    <property type="nucleotide sequence ID" value="NZ_CP096019.1"/>
</dbReference>
<evidence type="ECO:0000313" key="2">
    <source>
        <dbReference type="EMBL" id="UPM42018.1"/>
    </source>
</evidence>
<keyword evidence="3" id="KW-1185">Reference proteome</keyword>
<dbReference type="PANTHER" id="PTHR34822:SF1">
    <property type="entry name" value="GRPB FAMILY PROTEIN"/>
    <property type="match status" value="1"/>
</dbReference>
<proteinExistence type="predicted"/>
<keyword evidence="1" id="KW-0175">Coiled coil</keyword>
<dbReference type="KEGG" id="haad:MW046_08560"/>
<dbReference type="PANTHER" id="PTHR34822">
    <property type="entry name" value="GRPB DOMAIN PROTEIN (AFU_ORTHOLOGUE AFUA_1G01530)"/>
    <property type="match status" value="1"/>
</dbReference>
<organism evidence="2 3">
    <name type="scientific">Halocatena salina</name>
    <dbReference type="NCBI Taxonomy" id="2934340"/>
    <lineage>
        <taxon>Archaea</taxon>
        <taxon>Methanobacteriati</taxon>
        <taxon>Methanobacteriota</taxon>
        <taxon>Stenosarchaea group</taxon>
        <taxon>Halobacteria</taxon>
        <taxon>Halobacteriales</taxon>
        <taxon>Natronomonadaceae</taxon>
        <taxon>Halocatena</taxon>
    </lineage>
</organism>
<protein>
    <submittedName>
        <fullName evidence="2">GrpB family protein</fullName>
    </submittedName>
</protein>
<gene>
    <name evidence="2" type="ORF">MW046_08560</name>
</gene>
<feature type="coiled-coil region" evidence="1">
    <location>
        <begin position="126"/>
        <end position="157"/>
    </location>
</feature>
<dbReference type="InterPro" id="IPR007344">
    <property type="entry name" value="GrpB/CoaE"/>
</dbReference>
<name>A0A8U0A0Q5_9EURY</name>
<dbReference type="Pfam" id="PF04229">
    <property type="entry name" value="GrpB"/>
    <property type="match status" value="1"/>
</dbReference>
<dbReference type="AlphaFoldDB" id="A0A8U0A0Q5"/>
<evidence type="ECO:0000313" key="3">
    <source>
        <dbReference type="Proteomes" id="UP000831768"/>
    </source>
</evidence>
<sequence>MVNVDDDPIELVPSRHEAWCERYRAERERIRTVASANSLGSRLERIEHVGSTAVPRLPAKDIVDLDIVVADEAVAGVSRTLERELGGSRVENTEGWHPLFRRHDGQRFNTHVFGASDDGWKISVVTRDVLRRHPELREEYEQLKRELMEQHEDLTAYSRGKTRFIGQVLDTARQNDGQTYAFAVPSV</sequence>
<dbReference type="GeneID" id="71928093"/>
<dbReference type="EMBL" id="CP096019">
    <property type="protein sequence ID" value="UPM42018.1"/>
    <property type="molecule type" value="Genomic_DNA"/>
</dbReference>
<dbReference type="Gene3D" id="3.30.460.10">
    <property type="entry name" value="Beta Polymerase, domain 2"/>
    <property type="match status" value="1"/>
</dbReference>
<accession>A0A8U0A0Q5</accession>
<reference evidence="2" key="1">
    <citation type="submission" date="2022-04" db="EMBL/GenBank/DDBJ databases">
        <title>Halocatena sp. nov., isolated from a salt lake.</title>
        <authorList>
            <person name="Cui H.-L."/>
        </authorList>
    </citation>
    <scope>NUCLEOTIDE SEQUENCE</scope>
    <source>
        <strain evidence="2">AD-1</strain>
    </source>
</reference>
<evidence type="ECO:0000256" key="1">
    <source>
        <dbReference type="SAM" id="Coils"/>
    </source>
</evidence>
<dbReference type="InterPro" id="IPR043519">
    <property type="entry name" value="NT_sf"/>
</dbReference>